<evidence type="ECO:0000256" key="3">
    <source>
        <dbReference type="ARBA" id="ARBA00022827"/>
    </source>
</evidence>
<dbReference type="GO" id="GO:0004497">
    <property type="term" value="F:monooxygenase activity"/>
    <property type="evidence" value="ECO:0007669"/>
    <property type="project" value="UniProtKB-KW"/>
</dbReference>
<dbReference type="PANTHER" id="PTHR13789">
    <property type="entry name" value="MONOOXYGENASE"/>
    <property type="match status" value="1"/>
</dbReference>
<dbReference type="OrthoDB" id="419598at2759"/>
<dbReference type="InterPro" id="IPR002938">
    <property type="entry name" value="FAD-bd"/>
</dbReference>
<feature type="domain" description="FAD-binding" evidence="6">
    <location>
        <begin position="299"/>
        <end position="358"/>
    </location>
</feature>
<comment type="similarity">
    <text evidence="1">Belongs to the paxM FAD-dependent monooxygenase family.</text>
</comment>
<dbReference type="InterPro" id="IPR050493">
    <property type="entry name" value="FAD-dep_Monooxygenase_BioMet"/>
</dbReference>
<dbReference type="Pfam" id="PF01494">
    <property type="entry name" value="FAD_binding_3"/>
    <property type="match status" value="2"/>
</dbReference>
<sequence>MNKVHKSGVAIIGAGLSGTALALALSQKSIPCQIYEARSADADVLTSGIVLTPNGCHVLNEIGVLSRIEAKSFLFKQSIMKDGEDKTIATTDVSSQDKKGYPAYRLYRLALLKEMKKMLVERNVPVHYDAKFEKIISDTADGVSFQVGGEVDHAAIIVGSDGIHSTLRRYLTDLAPAYTGLFCVYGHIPTGSINWPDKDFYAGSCTVLGKPGSLFMVPEVADGTTMMVGTQFPYPEQGREGWQMLAAKPESLVALLRTDYDQWHNTARQILDQLCSVPNRLLSWPFYEMPKLPTWSSISGNVIIVGDASHAMPASSGQGVNQALEDAYSLSKLIAVDWTREKWPLSLETWQSWRQAKIDRVLLMTRATNLQRSAAVTRQTSTTSADMEPTLLDPTRWLFDLDIESLDARLAAI</sequence>
<dbReference type="PANTHER" id="PTHR13789:SF316">
    <property type="entry name" value="FAD-BINDING DOMAIN-CONTAINING PROTEIN"/>
    <property type="match status" value="1"/>
</dbReference>
<evidence type="ECO:0000313" key="8">
    <source>
        <dbReference type="Proteomes" id="UP000070328"/>
    </source>
</evidence>
<dbReference type="Gene3D" id="3.50.50.60">
    <property type="entry name" value="FAD/NAD(P)-binding domain"/>
    <property type="match status" value="1"/>
</dbReference>
<dbReference type="PRINTS" id="PR00420">
    <property type="entry name" value="RNGMNOXGNASE"/>
</dbReference>
<name>A0A135SY24_9PEZI</name>
<comment type="caution">
    <text evidence="7">The sequence shown here is derived from an EMBL/GenBank/DDBJ whole genome shotgun (WGS) entry which is preliminary data.</text>
</comment>
<accession>A0A135SY24</accession>
<keyword evidence="4" id="KW-0560">Oxidoreductase</keyword>
<evidence type="ECO:0000313" key="7">
    <source>
        <dbReference type="EMBL" id="KXH40813.1"/>
    </source>
</evidence>
<dbReference type="AlphaFoldDB" id="A0A135SY24"/>
<reference evidence="7 8" key="1">
    <citation type="submission" date="2014-02" db="EMBL/GenBank/DDBJ databases">
        <title>The genome sequence of Colletotrichum simmondsii CBS122122.</title>
        <authorList>
            <person name="Baroncelli R."/>
            <person name="Thon M.R."/>
        </authorList>
    </citation>
    <scope>NUCLEOTIDE SEQUENCE [LARGE SCALE GENOMIC DNA]</scope>
    <source>
        <strain evidence="7 8">CBS122122</strain>
    </source>
</reference>
<protein>
    <recommendedName>
        <fullName evidence="6">FAD-binding domain-containing protein</fullName>
    </recommendedName>
</protein>
<dbReference type="EMBL" id="JFBX01000361">
    <property type="protein sequence ID" value="KXH40813.1"/>
    <property type="molecule type" value="Genomic_DNA"/>
</dbReference>
<organism evidence="7 8">
    <name type="scientific">Colletotrichum simmondsii</name>
    <dbReference type="NCBI Taxonomy" id="703756"/>
    <lineage>
        <taxon>Eukaryota</taxon>
        <taxon>Fungi</taxon>
        <taxon>Dikarya</taxon>
        <taxon>Ascomycota</taxon>
        <taxon>Pezizomycotina</taxon>
        <taxon>Sordariomycetes</taxon>
        <taxon>Hypocreomycetidae</taxon>
        <taxon>Glomerellales</taxon>
        <taxon>Glomerellaceae</taxon>
        <taxon>Colletotrichum</taxon>
        <taxon>Colletotrichum acutatum species complex</taxon>
    </lineage>
</organism>
<evidence type="ECO:0000256" key="4">
    <source>
        <dbReference type="ARBA" id="ARBA00023002"/>
    </source>
</evidence>
<gene>
    <name evidence="7" type="ORF">CSIM01_08541</name>
</gene>
<dbReference type="InterPro" id="IPR036188">
    <property type="entry name" value="FAD/NAD-bd_sf"/>
</dbReference>
<dbReference type="Proteomes" id="UP000070328">
    <property type="component" value="Unassembled WGS sequence"/>
</dbReference>
<evidence type="ECO:0000259" key="6">
    <source>
        <dbReference type="Pfam" id="PF01494"/>
    </source>
</evidence>
<evidence type="ECO:0000256" key="2">
    <source>
        <dbReference type="ARBA" id="ARBA00022630"/>
    </source>
</evidence>
<feature type="domain" description="FAD-binding" evidence="6">
    <location>
        <begin position="8"/>
        <end position="170"/>
    </location>
</feature>
<dbReference type="SUPFAM" id="SSF51905">
    <property type="entry name" value="FAD/NAD(P)-binding domain"/>
    <property type="match status" value="1"/>
</dbReference>
<keyword evidence="5" id="KW-0503">Monooxygenase</keyword>
<dbReference type="GO" id="GO:0071949">
    <property type="term" value="F:FAD binding"/>
    <property type="evidence" value="ECO:0007669"/>
    <property type="project" value="InterPro"/>
</dbReference>
<evidence type="ECO:0000256" key="1">
    <source>
        <dbReference type="ARBA" id="ARBA00007992"/>
    </source>
</evidence>
<keyword evidence="3" id="KW-0274">FAD</keyword>
<keyword evidence="8" id="KW-1185">Reference proteome</keyword>
<keyword evidence="2" id="KW-0285">Flavoprotein</keyword>
<evidence type="ECO:0000256" key="5">
    <source>
        <dbReference type="ARBA" id="ARBA00023033"/>
    </source>
</evidence>
<proteinExistence type="inferred from homology"/>